<keyword evidence="6" id="KW-1185">Reference proteome</keyword>
<dbReference type="SUPFAM" id="SSF49363">
    <property type="entry name" value="Purple acid phosphatase, N-terminal domain"/>
    <property type="match status" value="1"/>
</dbReference>
<evidence type="ECO:0000313" key="5">
    <source>
        <dbReference type="EMBL" id="TDF90584.1"/>
    </source>
</evidence>
<dbReference type="Pfam" id="PF00149">
    <property type="entry name" value="Metallophos"/>
    <property type="match status" value="1"/>
</dbReference>
<dbReference type="InterPro" id="IPR015914">
    <property type="entry name" value="PAPs_N"/>
</dbReference>
<feature type="signal peptide" evidence="3">
    <location>
        <begin position="1"/>
        <end position="25"/>
    </location>
</feature>
<dbReference type="InterPro" id="IPR008963">
    <property type="entry name" value="Purple_acid_Pase-like_N"/>
</dbReference>
<sequence>MKIRALKWLAGIVMSVALLANSAGLAPWLESPAVAYAAEQTELADQIHYTLTGPDSVTFNWHKGSDVIRFGETTSYGRTVTAGEPDIKPISDAGPWREAKLTGLKPGTTYHYSIGYGEDHTFHTSPAAGSSGFTLVTTGDIGSSFNYNSAPGMNQLIKDLKPDLYIGLGDFTYANAHGQEAVTAYFNDVMPWSTEVPFMPIWGNHEWETPQKDDLRNYKGRFDLPYSRTIPTAPSLGCCGKDWYFFDYGHTRFIGMPEPFSSSTWTDWAEHATPIFEQAQSDPNITFIVTFVHRPTWSSGYYDSDPNLQAAVKKMAASFSKFVLNLNGHDHHYERSNLKVTDDIVTIIAGGGGAGLHIYEPSGCKWKICEQPEWSAARFFNYGAVKLTFEADKIKGEFVCGPLDGRDDVQCNIGDVLDSFTIEPRTSEANPNAPSDLSDLKVDGIPINGFSTDTLNYTMNVRHFANKVTVSAELKANAEASVQVEGGDHLQLGNNTVKVKVIQKDGTEKVYTITVIKHAEPDPDSDMVGSGTAADPYIVMTVEHLDKIRNKLGAYYKLGADIDLSGFDPTGDGKGWMPIGTSSSTKFTGSLDGNGYKISNLTVNRGDASGLDYVGLFGYVDGAVIKHVYLENVSIRGKKYVGALAGLTNGTLNLIDRSYVTGVVTGTDSGAMTGGFVGDLQHSVITNSYSFAEVKGGPGSSSTTGGLAGRSSSSADDGRITYSYAAGPVSIENGQGGGGLIGSANSSSSAQTAKHSYWDTETTVRTTSAKGGEGKTTAQMKQKETFAGWDFNSVWEIQEGTDYPRLRNARLAAASNAELANLKLNGTTVAGFAPGTEQYTVNVLNNVSEAYVTATLAADPNSKMEISGTGRLETGSNTIKVTVTAQDSSTKTYTITVNRDATVKSSFKELSDLKVNQATLGGFTPGKWYYSMNVPYETTELQVEALTAADSKAAATVSVIGGSRLTGNTVSNLQIADNTVKVTVKAEDGTTNIYLLVVTRGSYVPKPEEKMDGEGTESNPYIVKTPTHLNFIRNNLSVYYKLGADIDLTGYDYGDGKGWLPIGNSSDKFSGSFDGNGYVIKGLTINRPDLDHVGLFSYSNSAVYKNVRLEGVDIKGKSYVGGLVSYMGGNGTILNSCVTGTATGSSYVGGLVGAGQRSPISNSCANVKVAGNQNVGGLTGYLDFSGSTAGKITNSYSVGEVTGSSSFGGLVGGYMAGSTAYSITNSYWDTNTSKQSVSAFGTGKTTAEMKRKDTYAGWDFNNIWVIDEGKDYPRFRIKNTDLADLRIDGIPVNGFNANQLNYAVNVPNGKTVVAVTYTTIDPNAKVEVTGGRSLIVGDNAVKVKVTADNGSTKTYTVTVTRAASGNDTDLGDETELSGLMLSSGTLSPAFTPEILRYTANVANNVSNLSVTANVYISSSVTASVYNNANALVFGPVSLTGGQASVPLPLNEGGNRIELTVTAQNGTSKIYSVTVNRAAAGSSNAYLQSLQASAGALEFNKKVSDYTVQVGNSIDVLTVTAVPEEAHAKVKINSEEVTSKKIQLNVGDTLVKVEVTAQDDTTTQLYTIRIKRAAVQTANSTTPIEITNEPVTIAVPLGVTNAKVMVTPVMAGSNKEATLPLVEVQAAVSLGHVTVTIPAGTKITAPADWDGFITLPELLSNSSVSVINGNVSAVIEVGSPNLMLTFDKAVRLLLPNQGGKLAGYIRDGVFTPITGKVSADTQAAADSEIASGGDAAITVGDDLVIWTKHFTKFVSYTQVNQTSNNRRSGGGGGVPANTGTIAASSGGTLSLNGVKIEVPAGAMDGSVQVTVEKVSDTSLLPVDKAFRLLSEVYEIKKDKDGDFSKPVVITLPFDKTKVNFDESTVGLYWLNEQTRTWVQLDDLKVDQTEATASGSVTHFTKFAVLASDKTKTGQPQTTEAEFADMKGHWAEASVRELVSRGAINGYPDHTFKPDNSITRAEFVTVIVKAFRLTAQDGKSFGDTSAHWAKSSISTAAALGVVTGYSEDAFGPDDLITREQMAAIVVRAARIDPADQSISFSDSRQVSDWARPALAAASAKGLINGYADGTVKPKENSTRAEAVTLILRALQLKK</sequence>
<feature type="chain" id="PRO_5038732320" description="SLH domain-containing protein" evidence="3">
    <location>
        <begin position="26"/>
        <end position="2092"/>
    </location>
</feature>
<dbReference type="InterPro" id="IPR029052">
    <property type="entry name" value="Metallo-depent_PP-like"/>
</dbReference>
<evidence type="ECO:0000256" key="3">
    <source>
        <dbReference type="SAM" id="SignalP"/>
    </source>
</evidence>
<dbReference type="Gene3D" id="2.160.20.110">
    <property type="match status" value="2"/>
</dbReference>
<reference evidence="5 6" key="1">
    <citation type="submission" date="2019-03" db="EMBL/GenBank/DDBJ databases">
        <title>This is whole genome sequence of Paenibacillus sp MS74 strain.</title>
        <authorList>
            <person name="Trinh H.N."/>
        </authorList>
    </citation>
    <scope>NUCLEOTIDE SEQUENCE [LARGE SCALE GENOMIC DNA]</scope>
    <source>
        <strain evidence="5 6">MS74</strain>
    </source>
</reference>
<protein>
    <recommendedName>
        <fullName evidence="4">SLH domain-containing protein</fullName>
    </recommendedName>
</protein>
<dbReference type="Pfam" id="PF16656">
    <property type="entry name" value="Pur_ac_phosph_N"/>
    <property type="match status" value="1"/>
</dbReference>
<feature type="domain" description="SLH" evidence="4">
    <location>
        <begin position="2035"/>
        <end position="2092"/>
    </location>
</feature>
<keyword evidence="1 3" id="KW-0732">Signal</keyword>
<feature type="compositionally biased region" description="Low complexity" evidence="2">
    <location>
        <begin position="700"/>
        <end position="715"/>
    </location>
</feature>
<accession>A0A4R5K7V1</accession>
<dbReference type="OrthoDB" id="1932903at2"/>
<feature type="compositionally biased region" description="Polar residues" evidence="2">
    <location>
        <begin position="759"/>
        <end position="769"/>
    </location>
</feature>
<evidence type="ECO:0000259" key="4">
    <source>
        <dbReference type="PROSITE" id="PS51272"/>
    </source>
</evidence>
<dbReference type="EMBL" id="SMRT01000032">
    <property type="protein sequence ID" value="TDF90584.1"/>
    <property type="molecule type" value="Genomic_DNA"/>
</dbReference>
<organism evidence="5 6">
    <name type="scientific">Paenibacillus piri</name>
    <dbReference type="NCBI Taxonomy" id="2547395"/>
    <lineage>
        <taxon>Bacteria</taxon>
        <taxon>Bacillati</taxon>
        <taxon>Bacillota</taxon>
        <taxon>Bacilli</taxon>
        <taxon>Bacillales</taxon>
        <taxon>Paenibacillaceae</taxon>
        <taxon>Paenibacillus</taxon>
    </lineage>
</organism>
<dbReference type="GO" id="GO:0003993">
    <property type="term" value="F:acid phosphatase activity"/>
    <property type="evidence" value="ECO:0007669"/>
    <property type="project" value="InterPro"/>
</dbReference>
<dbReference type="PROSITE" id="PS51272">
    <property type="entry name" value="SLH"/>
    <property type="match status" value="3"/>
</dbReference>
<dbReference type="Proteomes" id="UP000295636">
    <property type="component" value="Unassembled WGS sequence"/>
</dbReference>
<feature type="region of interest" description="Disordered" evidence="2">
    <location>
        <begin position="752"/>
        <end position="779"/>
    </location>
</feature>
<dbReference type="Pfam" id="PF00395">
    <property type="entry name" value="SLH"/>
    <property type="match status" value="3"/>
</dbReference>
<dbReference type="InterPro" id="IPR004843">
    <property type="entry name" value="Calcineurin-like_PHP"/>
</dbReference>
<feature type="region of interest" description="Disordered" evidence="2">
    <location>
        <begin position="695"/>
        <end position="716"/>
    </location>
</feature>
<dbReference type="PANTHER" id="PTHR22953:SF153">
    <property type="entry name" value="PURPLE ACID PHOSPHATASE"/>
    <property type="match status" value="1"/>
</dbReference>
<evidence type="ECO:0000313" key="6">
    <source>
        <dbReference type="Proteomes" id="UP000295636"/>
    </source>
</evidence>
<dbReference type="InterPro" id="IPR025883">
    <property type="entry name" value="Cadherin-like_domain"/>
</dbReference>
<dbReference type="InterPro" id="IPR001119">
    <property type="entry name" value="SLH_dom"/>
</dbReference>
<proteinExistence type="predicted"/>
<dbReference type="Pfam" id="PF12733">
    <property type="entry name" value="Cadherin-like"/>
    <property type="match status" value="6"/>
</dbReference>
<dbReference type="Gene3D" id="2.60.220.30">
    <property type="match status" value="1"/>
</dbReference>
<dbReference type="Gene3D" id="3.60.21.10">
    <property type="match status" value="1"/>
</dbReference>
<gene>
    <name evidence="5" type="ORF">E1757_33745</name>
</gene>
<feature type="domain" description="SLH" evidence="4">
    <location>
        <begin position="1916"/>
        <end position="1979"/>
    </location>
</feature>
<name>A0A4R5K7V1_9BACL</name>
<dbReference type="PANTHER" id="PTHR22953">
    <property type="entry name" value="ACID PHOSPHATASE RELATED"/>
    <property type="match status" value="1"/>
</dbReference>
<feature type="domain" description="SLH" evidence="4">
    <location>
        <begin position="1981"/>
        <end position="2034"/>
    </location>
</feature>
<dbReference type="GO" id="GO:0046872">
    <property type="term" value="F:metal ion binding"/>
    <property type="evidence" value="ECO:0007669"/>
    <property type="project" value="InterPro"/>
</dbReference>
<dbReference type="InterPro" id="IPR039331">
    <property type="entry name" value="PAPs-like"/>
</dbReference>
<dbReference type="SUPFAM" id="SSF56300">
    <property type="entry name" value="Metallo-dependent phosphatases"/>
    <property type="match status" value="1"/>
</dbReference>
<dbReference type="RefSeq" id="WP_133236563.1">
    <property type="nucleotide sequence ID" value="NZ_SMRT01000032.1"/>
</dbReference>
<comment type="caution">
    <text evidence="5">The sequence shown here is derived from an EMBL/GenBank/DDBJ whole genome shotgun (WGS) entry which is preliminary data.</text>
</comment>
<evidence type="ECO:0000256" key="2">
    <source>
        <dbReference type="SAM" id="MobiDB-lite"/>
    </source>
</evidence>
<evidence type="ECO:0000256" key="1">
    <source>
        <dbReference type="ARBA" id="ARBA00022729"/>
    </source>
</evidence>